<dbReference type="InterPro" id="IPR044929">
    <property type="entry name" value="DNA/RNA_non-sp_Endonuclease_sf"/>
</dbReference>
<evidence type="ECO:0000259" key="2">
    <source>
        <dbReference type="SMART" id="SM00477"/>
    </source>
</evidence>
<dbReference type="SMART" id="SM00477">
    <property type="entry name" value="NUC"/>
    <property type="match status" value="1"/>
</dbReference>
<evidence type="ECO:0000259" key="3">
    <source>
        <dbReference type="SMART" id="SM00892"/>
    </source>
</evidence>
<proteinExistence type="predicted"/>
<feature type="domain" description="ENPP1-3/EXOG-like endonuclease/phosphodiesterase" evidence="2">
    <location>
        <begin position="56"/>
        <end position="274"/>
    </location>
</feature>
<dbReference type="AlphaFoldDB" id="A0AAW2ARR0"/>
<gene>
    <name evidence="4" type="ORF">ABG768_021639</name>
</gene>
<feature type="chain" id="PRO_5043878628" description="Endonuclease domain-containing 1 protein-like" evidence="1">
    <location>
        <begin position="20"/>
        <end position="385"/>
    </location>
</feature>
<evidence type="ECO:0008006" key="6">
    <source>
        <dbReference type="Google" id="ProtNLM"/>
    </source>
</evidence>
<keyword evidence="5" id="KW-1185">Reference proteome</keyword>
<dbReference type="Gene3D" id="3.40.570.10">
    <property type="entry name" value="Extracellular Endonuclease, subunit A"/>
    <property type="match status" value="1"/>
</dbReference>
<dbReference type="Proteomes" id="UP001479290">
    <property type="component" value="Unassembled WGS sequence"/>
</dbReference>
<dbReference type="InterPro" id="IPR044925">
    <property type="entry name" value="His-Me_finger_sf"/>
</dbReference>
<sequence length="385" mass="44322">MFLICLLICVVLRAFSAQAKVVETFAECKEFFYDDKEPVGMDQNAKKICQKLESGGFYYATLYSVHHRIPLYSAYTLGADCKNEKENIWRIEPQISNTDIEYMVPENDPTIDKNIIKVNQSMSSDYKENNVNNDIKYDRGHLNPNCFQYKEGRKATFTLTNAAPMVPCFNRDHWCKCETTLKRFLKKLNIDGKAYIVTGTVPSANVRIPEDSKRVTVPSHVWTAVCYYHSKDDTKSFSFGYIGQNHPIANIKLMSVSALNVQVSQLYTELMKTAQSVRIFHNDCFEDHYNKFQETLNNAFRKLINLPLNPGVDDCLGKRERDSEYDESRKRCASEQSDVESLLVPEKQKTAADGCLDDTECCDSCQSDEGDEPYKYGEKIWWLLW</sequence>
<dbReference type="SMART" id="SM00892">
    <property type="entry name" value="Endonuclease_NS"/>
    <property type="match status" value="1"/>
</dbReference>
<dbReference type="GO" id="GO:0046872">
    <property type="term" value="F:metal ion binding"/>
    <property type="evidence" value="ECO:0007669"/>
    <property type="project" value="InterPro"/>
</dbReference>
<dbReference type="GO" id="GO:0016787">
    <property type="term" value="F:hydrolase activity"/>
    <property type="evidence" value="ECO:0007669"/>
    <property type="project" value="InterPro"/>
</dbReference>
<dbReference type="Pfam" id="PF01223">
    <property type="entry name" value="Endonuclease_NS"/>
    <property type="match status" value="1"/>
</dbReference>
<dbReference type="InterPro" id="IPR020821">
    <property type="entry name" value="ENPP1-3/EXOG-like_nuc-like"/>
</dbReference>
<protein>
    <recommendedName>
        <fullName evidence="6">Endonuclease domain-containing 1 protein-like</fullName>
    </recommendedName>
</protein>
<feature type="signal peptide" evidence="1">
    <location>
        <begin position="1"/>
        <end position="19"/>
    </location>
</feature>
<organism evidence="4 5">
    <name type="scientific">Culter alburnus</name>
    <name type="common">Topmouth culter</name>
    <dbReference type="NCBI Taxonomy" id="194366"/>
    <lineage>
        <taxon>Eukaryota</taxon>
        <taxon>Metazoa</taxon>
        <taxon>Chordata</taxon>
        <taxon>Craniata</taxon>
        <taxon>Vertebrata</taxon>
        <taxon>Euteleostomi</taxon>
        <taxon>Actinopterygii</taxon>
        <taxon>Neopterygii</taxon>
        <taxon>Teleostei</taxon>
        <taxon>Ostariophysi</taxon>
        <taxon>Cypriniformes</taxon>
        <taxon>Xenocyprididae</taxon>
        <taxon>Xenocypridinae</taxon>
        <taxon>Culter</taxon>
    </lineage>
</organism>
<dbReference type="InterPro" id="IPR001604">
    <property type="entry name" value="Endo_G_ENPP1-like_dom"/>
</dbReference>
<comment type="caution">
    <text evidence="4">The sequence shown here is derived from an EMBL/GenBank/DDBJ whole genome shotgun (WGS) entry which is preliminary data.</text>
</comment>
<dbReference type="SUPFAM" id="SSF54060">
    <property type="entry name" value="His-Me finger endonucleases"/>
    <property type="match status" value="1"/>
</dbReference>
<dbReference type="PANTHER" id="PTHR21472:SF21">
    <property type="entry name" value="ENDONUCLEASE DOMAIN-CONTAINING 1 PROTEIN-LIKE-RELATED"/>
    <property type="match status" value="1"/>
</dbReference>
<feature type="domain" description="DNA/RNA non-specific endonuclease/pyrophosphatase/phosphodiesterase" evidence="3">
    <location>
        <begin position="55"/>
        <end position="276"/>
    </location>
</feature>
<dbReference type="PANTHER" id="PTHR21472">
    <property type="entry name" value="ENDONUCLEASE DOMAIN-CONTAINING 1 PROTEIN ENDOD1"/>
    <property type="match status" value="1"/>
</dbReference>
<dbReference type="InterPro" id="IPR039015">
    <property type="entry name" value="ENDOD1"/>
</dbReference>
<evidence type="ECO:0000313" key="5">
    <source>
        <dbReference type="Proteomes" id="UP001479290"/>
    </source>
</evidence>
<name>A0AAW2ARR0_CULAL</name>
<evidence type="ECO:0000256" key="1">
    <source>
        <dbReference type="SAM" id="SignalP"/>
    </source>
</evidence>
<dbReference type="GO" id="GO:0003676">
    <property type="term" value="F:nucleic acid binding"/>
    <property type="evidence" value="ECO:0007669"/>
    <property type="project" value="InterPro"/>
</dbReference>
<evidence type="ECO:0000313" key="4">
    <source>
        <dbReference type="EMBL" id="KAK9976434.1"/>
    </source>
</evidence>
<dbReference type="EMBL" id="JAWDJR010000004">
    <property type="protein sequence ID" value="KAK9976434.1"/>
    <property type="molecule type" value="Genomic_DNA"/>
</dbReference>
<reference evidence="4 5" key="1">
    <citation type="submission" date="2024-05" db="EMBL/GenBank/DDBJ databases">
        <title>A high-quality chromosomal-level genome assembly of Topmouth culter (Culter alburnus).</title>
        <authorList>
            <person name="Zhao H."/>
        </authorList>
    </citation>
    <scope>NUCLEOTIDE SEQUENCE [LARGE SCALE GENOMIC DNA]</scope>
    <source>
        <strain evidence="4">CATC2023</strain>
        <tissue evidence="4">Muscle</tissue>
    </source>
</reference>
<keyword evidence="1" id="KW-0732">Signal</keyword>
<accession>A0AAW2ARR0</accession>